<sequence>VTEKTGLPAIVDKYTEDAVKASNYNYIPSSLSFFVILGQICKDMIAIPSGVNIDDCRIQFAWLQTSGTGKSTLTNWFMPIVRETFQQINDKHGTQFNIFDVTDYTDAALIGSFEKREEEIMEENGQVRRVMVDTPIPGQLEGDGLAMWDEFEYSGIFKQSQHKENAIVYL</sequence>
<dbReference type="EMBL" id="UINC01050340">
    <property type="protein sequence ID" value="SVB63187.1"/>
    <property type="molecule type" value="Genomic_DNA"/>
</dbReference>
<gene>
    <name evidence="1" type="ORF">METZ01_LOCUS216041</name>
</gene>
<protein>
    <submittedName>
        <fullName evidence="1">Uncharacterized protein</fullName>
    </submittedName>
</protein>
<dbReference type="AlphaFoldDB" id="A0A382FM48"/>
<accession>A0A382FM48</accession>
<organism evidence="1">
    <name type="scientific">marine metagenome</name>
    <dbReference type="NCBI Taxonomy" id="408172"/>
    <lineage>
        <taxon>unclassified sequences</taxon>
        <taxon>metagenomes</taxon>
        <taxon>ecological metagenomes</taxon>
    </lineage>
</organism>
<feature type="non-terminal residue" evidence="1">
    <location>
        <position position="1"/>
    </location>
</feature>
<proteinExistence type="predicted"/>
<feature type="non-terminal residue" evidence="1">
    <location>
        <position position="170"/>
    </location>
</feature>
<evidence type="ECO:0000313" key="1">
    <source>
        <dbReference type="EMBL" id="SVB63187.1"/>
    </source>
</evidence>
<reference evidence="1" key="1">
    <citation type="submission" date="2018-05" db="EMBL/GenBank/DDBJ databases">
        <authorList>
            <person name="Lanie J.A."/>
            <person name="Ng W.-L."/>
            <person name="Kazmierczak K.M."/>
            <person name="Andrzejewski T.M."/>
            <person name="Davidsen T.M."/>
            <person name="Wayne K.J."/>
            <person name="Tettelin H."/>
            <person name="Glass J.I."/>
            <person name="Rusch D."/>
            <person name="Podicherti R."/>
            <person name="Tsui H.-C.T."/>
            <person name="Winkler M.E."/>
        </authorList>
    </citation>
    <scope>NUCLEOTIDE SEQUENCE</scope>
</reference>
<name>A0A382FM48_9ZZZZ</name>